<accession>A0A9N9E791</accession>
<comment type="caution">
    <text evidence="1">The sequence shown here is derived from an EMBL/GenBank/DDBJ whole genome shotgun (WGS) entry which is preliminary data.</text>
</comment>
<gene>
    <name evidence="1" type="ORF">AGERDE_LOCUS11896</name>
</gene>
<proteinExistence type="predicted"/>
<name>A0A9N9E791_9GLOM</name>
<dbReference type="OrthoDB" id="2438105at2759"/>
<dbReference type="EMBL" id="CAJVPL010006164">
    <property type="protein sequence ID" value="CAG8662752.1"/>
    <property type="molecule type" value="Genomic_DNA"/>
</dbReference>
<dbReference type="Proteomes" id="UP000789831">
    <property type="component" value="Unassembled WGS sequence"/>
</dbReference>
<dbReference type="AlphaFoldDB" id="A0A9N9E791"/>
<evidence type="ECO:0000313" key="2">
    <source>
        <dbReference type="Proteomes" id="UP000789831"/>
    </source>
</evidence>
<evidence type="ECO:0000313" key="1">
    <source>
        <dbReference type="EMBL" id="CAG8662752.1"/>
    </source>
</evidence>
<sequence length="187" mass="22463">MSDFIVNLTYKLKSTLENLYSFFGSEFLQSTEIMDNSKIELLVKKLELEIQKDLELHQKWLNCWLHLPLSLCRLGENNAQQFAHSYWYVVLKKPWSKVPSLKELCYAKYLEIDVKEENFNDFDLKDALTDEMFFQEFKFQFTDKQLKDLRKKNRITHNPQDSASIIQSDRQREQEADNLFEELFISR</sequence>
<keyword evidence="2" id="KW-1185">Reference proteome</keyword>
<organism evidence="1 2">
    <name type="scientific">Ambispora gerdemannii</name>
    <dbReference type="NCBI Taxonomy" id="144530"/>
    <lineage>
        <taxon>Eukaryota</taxon>
        <taxon>Fungi</taxon>
        <taxon>Fungi incertae sedis</taxon>
        <taxon>Mucoromycota</taxon>
        <taxon>Glomeromycotina</taxon>
        <taxon>Glomeromycetes</taxon>
        <taxon>Archaeosporales</taxon>
        <taxon>Ambisporaceae</taxon>
        <taxon>Ambispora</taxon>
    </lineage>
</organism>
<reference evidence="1" key="1">
    <citation type="submission" date="2021-06" db="EMBL/GenBank/DDBJ databases">
        <authorList>
            <person name="Kallberg Y."/>
            <person name="Tangrot J."/>
            <person name="Rosling A."/>
        </authorList>
    </citation>
    <scope>NUCLEOTIDE SEQUENCE</scope>
    <source>
        <strain evidence="1">MT106</strain>
    </source>
</reference>
<protein>
    <submittedName>
        <fullName evidence="1">2195_t:CDS:1</fullName>
    </submittedName>
</protein>